<reference evidence="3 4" key="1">
    <citation type="submission" date="2020-08" db="EMBL/GenBank/DDBJ databases">
        <title>Sequencing the genomes of 1000 actinobacteria strains.</title>
        <authorList>
            <person name="Klenk H.-P."/>
        </authorList>
    </citation>
    <scope>NUCLEOTIDE SEQUENCE [LARGE SCALE GENOMIC DNA]</scope>
    <source>
        <strain evidence="3 4">DSM 43150</strain>
    </source>
</reference>
<evidence type="ECO:0000256" key="1">
    <source>
        <dbReference type="SAM" id="MobiDB-lite"/>
    </source>
</evidence>
<reference evidence="2 5" key="2">
    <citation type="submission" date="2021-01" db="EMBL/GenBank/DDBJ databases">
        <title>Whole genome shotgun sequence of Actinoplanes lobatus NBRC 12513.</title>
        <authorList>
            <person name="Komaki H."/>
            <person name="Tamura T."/>
        </authorList>
    </citation>
    <scope>NUCLEOTIDE SEQUENCE [LARGE SCALE GENOMIC DNA]</scope>
    <source>
        <strain evidence="2 5">NBRC 12513</strain>
    </source>
</reference>
<name>A0A7W7MEZ4_9ACTN</name>
<organism evidence="3 4">
    <name type="scientific">Actinoplanes lobatus</name>
    <dbReference type="NCBI Taxonomy" id="113568"/>
    <lineage>
        <taxon>Bacteria</taxon>
        <taxon>Bacillati</taxon>
        <taxon>Actinomycetota</taxon>
        <taxon>Actinomycetes</taxon>
        <taxon>Micromonosporales</taxon>
        <taxon>Micromonosporaceae</taxon>
        <taxon>Actinoplanes</taxon>
    </lineage>
</organism>
<evidence type="ECO:0000313" key="4">
    <source>
        <dbReference type="Proteomes" id="UP000590511"/>
    </source>
</evidence>
<feature type="region of interest" description="Disordered" evidence="1">
    <location>
        <begin position="45"/>
        <end position="85"/>
    </location>
</feature>
<keyword evidence="5" id="KW-1185">Reference proteome</keyword>
<feature type="compositionally biased region" description="Pro residues" evidence="1">
    <location>
        <begin position="75"/>
        <end position="85"/>
    </location>
</feature>
<proteinExistence type="predicted"/>
<protein>
    <submittedName>
        <fullName evidence="3">Recombinational DNA repair ATPase RecF</fullName>
    </submittedName>
</protein>
<comment type="caution">
    <text evidence="3">The sequence shown here is derived from an EMBL/GenBank/DDBJ whole genome shotgun (WGS) entry which is preliminary data.</text>
</comment>
<dbReference type="Proteomes" id="UP000631312">
    <property type="component" value="Unassembled WGS sequence"/>
</dbReference>
<dbReference type="EMBL" id="BOMP01000156">
    <property type="protein sequence ID" value="GIE45193.1"/>
    <property type="molecule type" value="Genomic_DNA"/>
</dbReference>
<sequence length="85" mass="9514">MSALETKVAALDEALRNRTAELARVIAERDTALTELARVRAQLDERTNQLTQAGQQLTAHRTDRPAPHNEENRPCPYPPSRSRPA</sequence>
<gene>
    <name evidence="2" type="ORF">Alo02nite_80910</name>
    <name evidence="3" type="ORF">BJ964_001897</name>
</gene>
<dbReference type="AlphaFoldDB" id="A0A7W7MEZ4"/>
<accession>A0A7W7MEZ4</accession>
<feature type="compositionally biased region" description="Basic and acidic residues" evidence="1">
    <location>
        <begin position="60"/>
        <end position="73"/>
    </location>
</feature>
<evidence type="ECO:0000313" key="2">
    <source>
        <dbReference type="EMBL" id="GIE45193.1"/>
    </source>
</evidence>
<evidence type="ECO:0000313" key="5">
    <source>
        <dbReference type="Proteomes" id="UP000631312"/>
    </source>
</evidence>
<feature type="compositionally biased region" description="Polar residues" evidence="1">
    <location>
        <begin position="48"/>
        <end position="59"/>
    </location>
</feature>
<dbReference type="Proteomes" id="UP000590511">
    <property type="component" value="Unassembled WGS sequence"/>
</dbReference>
<evidence type="ECO:0000313" key="3">
    <source>
        <dbReference type="EMBL" id="MBB4747736.1"/>
    </source>
</evidence>
<dbReference type="EMBL" id="JACHNC010000001">
    <property type="protein sequence ID" value="MBB4747736.1"/>
    <property type="molecule type" value="Genomic_DNA"/>
</dbReference>
<dbReference type="RefSeq" id="WP_188120336.1">
    <property type="nucleotide sequence ID" value="NZ_BOMP01000156.1"/>
</dbReference>